<keyword evidence="2" id="KW-0238">DNA-binding</keyword>
<feature type="compositionally biased region" description="Low complexity" evidence="4">
    <location>
        <begin position="10"/>
        <end position="23"/>
    </location>
</feature>
<name>A0ABY5SKT2_9MICO</name>
<dbReference type="InterPro" id="IPR008920">
    <property type="entry name" value="TF_FadR/GntR_C"/>
</dbReference>
<dbReference type="PANTHER" id="PTHR43537">
    <property type="entry name" value="TRANSCRIPTIONAL REGULATOR, GNTR FAMILY"/>
    <property type="match status" value="1"/>
</dbReference>
<keyword evidence="3" id="KW-0804">Transcription</keyword>
<feature type="region of interest" description="Disordered" evidence="4">
    <location>
        <begin position="1"/>
        <end position="36"/>
    </location>
</feature>
<evidence type="ECO:0000256" key="4">
    <source>
        <dbReference type="SAM" id="MobiDB-lite"/>
    </source>
</evidence>
<evidence type="ECO:0000256" key="1">
    <source>
        <dbReference type="ARBA" id="ARBA00023015"/>
    </source>
</evidence>
<dbReference type="Gene3D" id="1.20.120.530">
    <property type="entry name" value="GntR ligand-binding domain-like"/>
    <property type="match status" value="1"/>
</dbReference>
<gene>
    <name evidence="6" type="ORF">L1F31_13440</name>
</gene>
<evidence type="ECO:0000256" key="3">
    <source>
        <dbReference type="ARBA" id="ARBA00023163"/>
    </source>
</evidence>
<dbReference type="InterPro" id="IPR036390">
    <property type="entry name" value="WH_DNA-bd_sf"/>
</dbReference>
<reference evidence="6" key="1">
    <citation type="submission" date="2022-03" db="EMBL/GenBank/DDBJ databases">
        <title>Brevibacterium spongiae sp. nov., isolated from marine sponge.</title>
        <authorList>
            <person name="Li Z."/>
            <person name="Zhang M."/>
        </authorList>
    </citation>
    <scope>NUCLEOTIDE SEQUENCE</scope>
    <source>
        <strain evidence="6">WHS-Z9</strain>
    </source>
</reference>
<keyword evidence="7" id="KW-1185">Reference proteome</keyword>
<proteinExistence type="predicted"/>
<sequence length="266" mass="28594">MAADDREPAEAAPGRADGAGPRDSPGNRGDSGHRGNLHERLRDQVGQDIVAGRLAAGTIIKAEDLRARYDVSLSVVREVVRVLESLGLLQPIRRVGLVVLAMSEWMLLDPLVIRWRMTEAPARQLRSLTELRVAIEPEAAGLAAQHAPADVAEEIMGLAARMRASGRQGDVESFLEADVAFHRAVLGAGGNELFAAFDTVIGEILAGRTEAGLMPKFPHPDALQWHFDVADAIGGQDADRAREAMAKIVAKADAEMGSVWADEPRH</sequence>
<evidence type="ECO:0000313" key="6">
    <source>
        <dbReference type="EMBL" id="UVI35113.1"/>
    </source>
</evidence>
<dbReference type="Pfam" id="PF00392">
    <property type="entry name" value="GntR"/>
    <property type="match status" value="1"/>
</dbReference>
<dbReference type="InterPro" id="IPR011711">
    <property type="entry name" value="GntR_C"/>
</dbReference>
<dbReference type="RefSeq" id="WP_265417786.1">
    <property type="nucleotide sequence ID" value="NZ_CP093443.1"/>
</dbReference>
<dbReference type="SUPFAM" id="SSF46785">
    <property type="entry name" value="Winged helix' DNA-binding domain"/>
    <property type="match status" value="1"/>
</dbReference>
<dbReference type="PANTHER" id="PTHR43537:SF44">
    <property type="entry name" value="GNTR FAMILY REGULATORY PROTEIN"/>
    <property type="match status" value="1"/>
</dbReference>
<dbReference type="SMART" id="SM00345">
    <property type="entry name" value="HTH_GNTR"/>
    <property type="match status" value="1"/>
</dbReference>
<dbReference type="Pfam" id="PF07729">
    <property type="entry name" value="FCD"/>
    <property type="match status" value="1"/>
</dbReference>
<organism evidence="6 7">
    <name type="scientific">Brevibacterium spongiae</name>
    <dbReference type="NCBI Taxonomy" id="2909672"/>
    <lineage>
        <taxon>Bacteria</taxon>
        <taxon>Bacillati</taxon>
        <taxon>Actinomycetota</taxon>
        <taxon>Actinomycetes</taxon>
        <taxon>Micrococcales</taxon>
        <taxon>Brevibacteriaceae</taxon>
        <taxon>Brevibacterium</taxon>
    </lineage>
</organism>
<dbReference type="PROSITE" id="PS50949">
    <property type="entry name" value="HTH_GNTR"/>
    <property type="match status" value="1"/>
</dbReference>
<dbReference type="InterPro" id="IPR036388">
    <property type="entry name" value="WH-like_DNA-bd_sf"/>
</dbReference>
<feature type="domain" description="HTH gntR-type" evidence="5">
    <location>
        <begin position="35"/>
        <end position="102"/>
    </location>
</feature>
<evidence type="ECO:0000313" key="7">
    <source>
        <dbReference type="Proteomes" id="UP001064879"/>
    </source>
</evidence>
<dbReference type="Proteomes" id="UP001064879">
    <property type="component" value="Chromosome"/>
</dbReference>
<evidence type="ECO:0000259" key="5">
    <source>
        <dbReference type="PROSITE" id="PS50949"/>
    </source>
</evidence>
<keyword evidence="1" id="KW-0805">Transcription regulation</keyword>
<accession>A0ABY5SKT2</accession>
<dbReference type="Gene3D" id="1.10.10.10">
    <property type="entry name" value="Winged helix-like DNA-binding domain superfamily/Winged helix DNA-binding domain"/>
    <property type="match status" value="1"/>
</dbReference>
<evidence type="ECO:0000256" key="2">
    <source>
        <dbReference type="ARBA" id="ARBA00023125"/>
    </source>
</evidence>
<protein>
    <submittedName>
        <fullName evidence="6">FCD domain-containing protein</fullName>
    </submittedName>
</protein>
<dbReference type="SUPFAM" id="SSF48008">
    <property type="entry name" value="GntR ligand-binding domain-like"/>
    <property type="match status" value="1"/>
</dbReference>
<dbReference type="InterPro" id="IPR000524">
    <property type="entry name" value="Tscrpt_reg_HTH_GntR"/>
</dbReference>
<dbReference type="EMBL" id="CP093443">
    <property type="protein sequence ID" value="UVI35113.1"/>
    <property type="molecule type" value="Genomic_DNA"/>
</dbReference>
<dbReference type="SMART" id="SM00895">
    <property type="entry name" value="FCD"/>
    <property type="match status" value="1"/>
</dbReference>